<dbReference type="PANTHER" id="PTHR10039">
    <property type="entry name" value="AMELOGENIN"/>
    <property type="match status" value="1"/>
</dbReference>
<name>A0A5C3KMJ4_COPMA</name>
<dbReference type="SUPFAM" id="SSF48403">
    <property type="entry name" value="Ankyrin repeat"/>
    <property type="match status" value="1"/>
</dbReference>
<dbReference type="SMART" id="SM00248">
    <property type="entry name" value="ANK"/>
    <property type="match status" value="7"/>
</dbReference>
<feature type="domain" description="Nephrocystin 3-like N-terminal" evidence="4">
    <location>
        <begin position="25"/>
        <end position="186"/>
    </location>
</feature>
<keyword evidence="2" id="KW-0040">ANK repeat</keyword>
<gene>
    <name evidence="5" type="ORF">FA15DRAFT_559520</name>
</gene>
<feature type="non-terminal residue" evidence="5">
    <location>
        <position position="717"/>
    </location>
</feature>
<keyword evidence="1" id="KW-0677">Repeat</keyword>
<sequence>LANWLADINFRDIQAENSSKRAHKTGYWVLEKGIFKTWVRGDKEGPRILWGTGMPGAGKTVIASLVIEHLEAISEDRKDICVLFAYCRYTEPIPVKTILAALLRQLLEGYDSVYPFVKALYYRHHLKKTQPSQDELLNILQKVAASGIFKSSFYALDGLDEASSAVQFDLLEVLASIPAHFFLTSRPLDSMKDQVSDAVFFHIAASDADIALLVERNVERISGLRRLFRQNETLRAEVVDRILERSSGMFLLASLQLDMLRNSECASIWDLRQSLAQLPVGIEAMYEATMKRIESHPKAYLAKLVLTWLVCAQWSLPVNALRYAVAVDPETYHFDAERLVDDDFLLSLCCGLVTAERSSGHDDMRKFRLVHFTARDYLESHLTSYWSCTPHSIIASACVSRLLQSGFHDFDYRKYGCSSVDYAIYTAYSQDNMLLYCHSNWVTHATQCKPLPKAVCDFVGQCKKYPIHHWRHAKYDLLSGIHVAATYGLEECFPLVLDLGAGGQDMDTNACTEGGASPLILAIKFKQIKVADTLLSFSTVDVNIHDSSGRTALMYASWLGLHDIAHRLLAFEGVEVNPNAKTNEGDTALILAADEGRESIVSLLCKSRGVDVNIINQDGRTALALAAYHGRVEIVKTLLDAPGVDVNAGEKSPLERATKGGHREIVRMLLRAPDIDVNRVSSNGHTSLSRAAWMGNLGIVEELLRHPTIDVNGGEAK</sequence>
<dbReference type="PANTHER" id="PTHR10039:SF15">
    <property type="entry name" value="NACHT DOMAIN-CONTAINING PROTEIN"/>
    <property type="match status" value="1"/>
</dbReference>
<reference evidence="5 6" key="1">
    <citation type="journal article" date="2019" name="Nat. Ecol. Evol.">
        <title>Megaphylogeny resolves global patterns of mushroom evolution.</title>
        <authorList>
            <person name="Varga T."/>
            <person name="Krizsan K."/>
            <person name="Foldi C."/>
            <person name="Dima B."/>
            <person name="Sanchez-Garcia M."/>
            <person name="Sanchez-Ramirez S."/>
            <person name="Szollosi G.J."/>
            <person name="Szarkandi J.G."/>
            <person name="Papp V."/>
            <person name="Albert L."/>
            <person name="Andreopoulos W."/>
            <person name="Angelini C."/>
            <person name="Antonin V."/>
            <person name="Barry K.W."/>
            <person name="Bougher N.L."/>
            <person name="Buchanan P."/>
            <person name="Buyck B."/>
            <person name="Bense V."/>
            <person name="Catcheside P."/>
            <person name="Chovatia M."/>
            <person name="Cooper J."/>
            <person name="Damon W."/>
            <person name="Desjardin D."/>
            <person name="Finy P."/>
            <person name="Geml J."/>
            <person name="Haridas S."/>
            <person name="Hughes K."/>
            <person name="Justo A."/>
            <person name="Karasinski D."/>
            <person name="Kautmanova I."/>
            <person name="Kiss B."/>
            <person name="Kocsube S."/>
            <person name="Kotiranta H."/>
            <person name="LaButti K.M."/>
            <person name="Lechner B.E."/>
            <person name="Liimatainen K."/>
            <person name="Lipzen A."/>
            <person name="Lukacs Z."/>
            <person name="Mihaltcheva S."/>
            <person name="Morgado L.N."/>
            <person name="Niskanen T."/>
            <person name="Noordeloos M.E."/>
            <person name="Ohm R.A."/>
            <person name="Ortiz-Santana B."/>
            <person name="Ovrebo C."/>
            <person name="Racz N."/>
            <person name="Riley R."/>
            <person name="Savchenko A."/>
            <person name="Shiryaev A."/>
            <person name="Soop K."/>
            <person name="Spirin V."/>
            <person name="Szebenyi C."/>
            <person name="Tomsovsky M."/>
            <person name="Tulloss R.E."/>
            <person name="Uehling J."/>
            <person name="Grigoriev I.V."/>
            <person name="Vagvolgyi C."/>
            <person name="Papp T."/>
            <person name="Martin F.M."/>
            <person name="Miettinen O."/>
            <person name="Hibbett D.S."/>
            <person name="Nagy L.G."/>
        </authorList>
    </citation>
    <scope>NUCLEOTIDE SEQUENCE [LARGE SCALE GENOMIC DNA]</scope>
    <source>
        <strain evidence="5 6">CBS 121175</strain>
    </source>
</reference>
<dbReference type="InterPro" id="IPR054471">
    <property type="entry name" value="GPIID_WHD"/>
</dbReference>
<evidence type="ECO:0000256" key="1">
    <source>
        <dbReference type="ARBA" id="ARBA00022737"/>
    </source>
</evidence>
<dbReference type="InterPro" id="IPR027417">
    <property type="entry name" value="P-loop_NTPase"/>
</dbReference>
<evidence type="ECO:0000256" key="2">
    <source>
        <dbReference type="PROSITE-ProRule" id="PRU00023"/>
    </source>
</evidence>
<dbReference type="Pfam" id="PF22939">
    <property type="entry name" value="WHD_GPIID"/>
    <property type="match status" value="1"/>
</dbReference>
<evidence type="ECO:0000313" key="6">
    <source>
        <dbReference type="Proteomes" id="UP000307440"/>
    </source>
</evidence>
<dbReference type="InterPro" id="IPR036770">
    <property type="entry name" value="Ankyrin_rpt-contain_sf"/>
</dbReference>
<feature type="repeat" description="ANK" evidence="2">
    <location>
        <begin position="618"/>
        <end position="651"/>
    </location>
</feature>
<dbReference type="Proteomes" id="UP000307440">
    <property type="component" value="Unassembled WGS sequence"/>
</dbReference>
<dbReference type="Gene3D" id="3.40.50.300">
    <property type="entry name" value="P-loop containing nucleotide triphosphate hydrolases"/>
    <property type="match status" value="1"/>
</dbReference>
<evidence type="ECO:0000259" key="4">
    <source>
        <dbReference type="Pfam" id="PF24883"/>
    </source>
</evidence>
<feature type="domain" description="GPI inositol-deacylase winged helix" evidence="3">
    <location>
        <begin position="300"/>
        <end position="380"/>
    </location>
</feature>
<dbReference type="EMBL" id="ML210265">
    <property type="protein sequence ID" value="TFK21534.1"/>
    <property type="molecule type" value="Genomic_DNA"/>
</dbReference>
<dbReference type="PROSITE" id="PS50297">
    <property type="entry name" value="ANK_REP_REGION"/>
    <property type="match status" value="1"/>
</dbReference>
<evidence type="ECO:0000259" key="3">
    <source>
        <dbReference type="Pfam" id="PF22939"/>
    </source>
</evidence>
<dbReference type="Pfam" id="PF12796">
    <property type="entry name" value="Ank_2"/>
    <property type="match status" value="2"/>
</dbReference>
<proteinExistence type="predicted"/>
<dbReference type="OrthoDB" id="7464126at2759"/>
<feature type="non-terminal residue" evidence="5">
    <location>
        <position position="1"/>
    </location>
</feature>
<evidence type="ECO:0000313" key="5">
    <source>
        <dbReference type="EMBL" id="TFK21534.1"/>
    </source>
</evidence>
<keyword evidence="6" id="KW-1185">Reference proteome</keyword>
<accession>A0A5C3KMJ4</accession>
<dbReference type="InterPro" id="IPR056884">
    <property type="entry name" value="NPHP3-like_N"/>
</dbReference>
<dbReference type="Pfam" id="PF24883">
    <property type="entry name" value="NPHP3_N"/>
    <property type="match status" value="1"/>
</dbReference>
<protein>
    <submittedName>
        <fullName evidence="5">Ankyrin</fullName>
    </submittedName>
</protein>
<dbReference type="PROSITE" id="PS50088">
    <property type="entry name" value="ANK_REPEAT"/>
    <property type="match status" value="1"/>
</dbReference>
<dbReference type="InterPro" id="IPR002110">
    <property type="entry name" value="Ankyrin_rpt"/>
</dbReference>
<organism evidence="5 6">
    <name type="scientific">Coprinopsis marcescibilis</name>
    <name type="common">Agaric fungus</name>
    <name type="synonym">Psathyrella marcescibilis</name>
    <dbReference type="NCBI Taxonomy" id="230819"/>
    <lineage>
        <taxon>Eukaryota</taxon>
        <taxon>Fungi</taxon>
        <taxon>Dikarya</taxon>
        <taxon>Basidiomycota</taxon>
        <taxon>Agaricomycotina</taxon>
        <taxon>Agaricomycetes</taxon>
        <taxon>Agaricomycetidae</taxon>
        <taxon>Agaricales</taxon>
        <taxon>Agaricineae</taxon>
        <taxon>Psathyrellaceae</taxon>
        <taxon>Coprinopsis</taxon>
    </lineage>
</organism>
<dbReference type="Gene3D" id="1.25.40.20">
    <property type="entry name" value="Ankyrin repeat-containing domain"/>
    <property type="match status" value="2"/>
</dbReference>
<dbReference type="AlphaFoldDB" id="A0A5C3KMJ4"/>
<dbReference type="STRING" id="230819.A0A5C3KMJ4"/>
<dbReference type="SUPFAM" id="SSF52540">
    <property type="entry name" value="P-loop containing nucleoside triphosphate hydrolases"/>
    <property type="match status" value="1"/>
</dbReference>